<dbReference type="InterPro" id="IPR046341">
    <property type="entry name" value="SET_dom_sf"/>
</dbReference>
<evidence type="ECO:0000259" key="1">
    <source>
        <dbReference type="PROSITE" id="PS50280"/>
    </source>
</evidence>
<dbReference type="PANTHER" id="PTHR12197:SF273">
    <property type="entry name" value="MYND-TYPE ZINC FINGER PROTEIN SAMB"/>
    <property type="match status" value="1"/>
</dbReference>
<dbReference type="Gene3D" id="2.170.270.10">
    <property type="entry name" value="SET domain"/>
    <property type="match status" value="1"/>
</dbReference>
<sequence length="574" mass="65404">MGVTDNKDTLHKRVAELTALQQRMPSEPYSILLRLALAKEYKSLGYPDLAAGDAYKALLLVDELVEEGEYYEEALEAARVDVATIRESKSSDNSHTDCYCNSQLKEDQNLSDDERTILWAQTCWSNTAYIHLIECLIDCNCLRSAFDFVTRAIRSFPSTSLFIEYQETLTVRLRAHFQDKEEDLENADIEEYPEKGSVRREIYPWNTYEPDRLSEETVQFLNDELSQIAPRLEVKVSTLPLLTQEASLLKKASTPTTDAETRYVKQLGVFAKEDLSPGELILQEKSLLTAISRLHESYCDACSLPLPHLLESIAESGVAEGPIACEECNEVFFCSEDCHELAQSSYHPPLCGIDIEQKVPASEAADSLYTMLLIRALALAETQELHPLELKEVRYIWGDYHDLKLDKQWEPPSKGNPFSSIIQTLPFSFKGNVLTPLHILEKMEVNIFEESHRYDTWVFNSLYGKFRGTASAQQGLDGRPEIGAVHPMWCLANHSCDPNVRWEWKGSMRFWAREEPVDWPGRAPNQKPGIRANEEIFSHYCDIRLPVKERREWAMGALGGECQCPRCVWEAKEG</sequence>
<gene>
    <name evidence="2" type="ORF">BS50DRAFT_618853</name>
</gene>
<accession>A0A2T2NWT7</accession>
<dbReference type="STRING" id="1448308.A0A2T2NWT7"/>
<dbReference type="PANTHER" id="PTHR12197">
    <property type="entry name" value="HISTONE-LYSINE N-METHYLTRANSFERASE SMYD"/>
    <property type="match status" value="1"/>
</dbReference>
<reference evidence="2 3" key="1">
    <citation type="journal article" date="2018" name="Front. Microbiol.">
        <title>Genome-Wide Analysis of Corynespora cassiicola Leaf Fall Disease Putative Effectors.</title>
        <authorList>
            <person name="Lopez D."/>
            <person name="Ribeiro S."/>
            <person name="Label P."/>
            <person name="Fumanal B."/>
            <person name="Venisse J.S."/>
            <person name="Kohler A."/>
            <person name="de Oliveira R.R."/>
            <person name="Labutti K."/>
            <person name="Lipzen A."/>
            <person name="Lail K."/>
            <person name="Bauer D."/>
            <person name="Ohm R.A."/>
            <person name="Barry K.W."/>
            <person name="Spatafora J."/>
            <person name="Grigoriev I.V."/>
            <person name="Martin F.M."/>
            <person name="Pujade-Renaud V."/>
        </authorList>
    </citation>
    <scope>NUCLEOTIDE SEQUENCE [LARGE SCALE GENOMIC DNA]</scope>
    <source>
        <strain evidence="2 3">Philippines</strain>
    </source>
</reference>
<dbReference type="EMBL" id="KZ678132">
    <property type="protein sequence ID" value="PSN69884.1"/>
    <property type="molecule type" value="Genomic_DNA"/>
</dbReference>
<protein>
    <recommendedName>
        <fullName evidence="1">SET domain-containing protein</fullName>
    </recommendedName>
</protein>
<evidence type="ECO:0000313" key="3">
    <source>
        <dbReference type="Proteomes" id="UP000240883"/>
    </source>
</evidence>
<proteinExistence type="predicted"/>
<dbReference type="SUPFAM" id="SSF82199">
    <property type="entry name" value="SET domain"/>
    <property type="match status" value="1"/>
</dbReference>
<dbReference type="PROSITE" id="PS50280">
    <property type="entry name" value="SET"/>
    <property type="match status" value="1"/>
</dbReference>
<name>A0A2T2NWT7_CORCC</name>
<dbReference type="InterPro" id="IPR001214">
    <property type="entry name" value="SET_dom"/>
</dbReference>
<dbReference type="Proteomes" id="UP000240883">
    <property type="component" value="Unassembled WGS sequence"/>
</dbReference>
<dbReference type="Pfam" id="PF00856">
    <property type="entry name" value="SET"/>
    <property type="match status" value="1"/>
</dbReference>
<organism evidence="2 3">
    <name type="scientific">Corynespora cassiicola Philippines</name>
    <dbReference type="NCBI Taxonomy" id="1448308"/>
    <lineage>
        <taxon>Eukaryota</taxon>
        <taxon>Fungi</taxon>
        <taxon>Dikarya</taxon>
        <taxon>Ascomycota</taxon>
        <taxon>Pezizomycotina</taxon>
        <taxon>Dothideomycetes</taxon>
        <taxon>Pleosporomycetidae</taxon>
        <taxon>Pleosporales</taxon>
        <taxon>Corynesporascaceae</taxon>
        <taxon>Corynespora</taxon>
    </lineage>
</organism>
<dbReference type="AlphaFoldDB" id="A0A2T2NWT7"/>
<keyword evidence="3" id="KW-1185">Reference proteome</keyword>
<feature type="domain" description="SET" evidence="1">
    <location>
        <begin position="230"/>
        <end position="541"/>
    </location>
</feature>
<evidence type="ECO:0000313" key="2">
    <source>
        <dbReference type="EMBL" id="PSN69884.1"/>
    </source>
</evidence>
<dbReference type="OrthoDB" id="438641at2759"/>
<dbReference type="InterPro" id="IPR050869">
    <property type="entry name" value="H3K4_H4K5_MeTrfase"/>
</dbReference>
<dbReference type="GO" id="GO:0005634">
    <property type="term" value="C:nucleus"/>
    <property type="evidence" value="ECO:0007669"/>
    <property type="project" value="TreeGrafter"/>
</dbReference>